<dbReference type="InterPro" id="IPR055063">
    <property type="entry name" value="Rib_mS39_PPR"/>
</dbReference>
<protein>
    <submittedName>
        <fullName evidence="5">Pentatricopeptide repeat domain-containing protein 3, mitochondrial</fullName>
    </submittedName>
</protein>
<dbReference type="GO" id="GO:0019843">
    <property type="term" value="F:rRNA binding"/>
    <property type="evidence" value="ECO:0007669"/>
    <property type="project" value="InterPro"/>
</dbReference>
<dbReference type="Pfam" id="PF22330">
    <property type="entry name" value="Rib_mS39_PPR"/>
    <property type="match status" value="1"/>
</dbReference>
<evidence type="ECO:0000313" key="6">
    <source>
        <dbReference type="Proteomes" id="UP000762676"/>
    </source>
</evidence>
<comment type="subcellular location">
    <subcellularLocation>
        <location evidence="1">Mitochondrion</location>
    </subcellularLocation>
</comment>
<gene>
    <name evidence="5" type="ORF">ElyMa_003827300</name>
</gene>
<name>A0AAV4FF91_9GAST</name>
<keyword evidence="6" id="KW-1185">Reference proteome</keyword>
<dbReference type="InterPro" id="IPR037387">
    <property type="entry name" value="PTCD3"/>
</dbReference>
<dbReference type="GO" id="GO:0032543">
    <property type="term" value="P:mitochondrial translation"/>
    <property type="evidence" value="ECO:0007669"/>
    <property type="project" value="InterPro"/>
</dbReference>
<reference evidence="5 6" key="1">
    <citation type="journal article" date="2021" name="Elife">
        <title>Chloroplast acquisition without the gene transfer in kleptoplastic sea slugs, Plakobranchus ocellatus.</title>
        <authorList>
            <person name="Maeda T."/>
            <person name="Takahashi S."/>
            <person name="Yoshida T."/>
            <person name="Shimamura S."/>
            <person name="Takaki Y."/>
            <person name="Nagai Y."/>
            <person name="Toyoda A."/>
            <person name="Suzuki Y."/>
            <person name="Arimoto A."/>
            <person name="Ishii H."/>
            <person name="Satoh N."/>
            <person name="Nishiyama T."/>
            <person name="Hasebe M."/>
            <person name="Maruyama T."/>
            <person name="Minagawa J."/>
            <person name="Obokata J."/>
            <person name="Shigenobu S."/>
        </authorList>
    </citation>
    <scope>NUCLEOTIDE SEQUENCE [LARGE SCALE GENOMIC DNA]</scope>
</reference>
<dbReference type="AlphaFoldDB" id="A0AAV4FF91"/>
<keyword evidence="3" id="KW-0809">Transit peptide</keyword>
<dbReference type="GO" id="GO:0005739">
    <property type="term" value="C:mitochondrion"/>
    <property type="evidence" value="ECO:0007669"/>
    <property type="project" value="UniProtKB-SubCell"/>
</dbReference>
<keyword evidence="4" id="KW-0496">Mitochondrion</keyword>
<evidence type="ECO:0000256" key="3">
    <source>
        <dbReference type="ARBA" id="ARBA00022946"/>
    </source>
</evidence>
<proteinExistence type="predicted"/>
<evidence type="ECO:0000256" key="1">
    <source>
        <dbReference type="ARBA" id="ARBA00004173"/>
    </source>
</evidence>
<dbReference type="PANTHER" id="PTHR16276:SF1">
    <property type="entry name" value="SMALL RIBOSOMAL SUBUNIT PROTEIN MS39"/>
    <property type="match status" value="1"/>
</dbReference>
<dbReference type="EMBL" id="BMAT01007816">
    <property type="protein sequence ID" value="GFR71968.1"/>
    <property type="molecule type" value="Genomic_DNA"/>
</dbReference>
<comment type="caution">
    <text evidence="5">The sequence shown here is derived from an EMBL/GenBank/DDBJ whole genome shotgun (WGS) entry which is preliminary data.</text>
</comment>
<sequence>MAARIHRTPTLTLVFYKTPLFGQDHSRLTAFAQRSAGSWTVQSKSKREKILYEAPKFVPVDKTVKKSEIQNIVIPQKVKRKPTAILEALASTVRNDINQPIYSTIDDPFLYSTTDRAKKSHLAAYESGRKTAEHMLSLYPDYFTPIWEDPLPNEQSDISSFINAPDYKTFSPFPPNTWKGDNAAEEVFEALPRKTATAYSQMVRGMAAVSISNFGFILLDVETYNAILKVASLDTETMDDVKLFIETILKDMAENKVAPNERTFVSAMINCRRLSRWSGSKKFVLALFSEMKACGIEPGLSTYVEILHIFYYFKDKTAKTTEMFEQVLDDLKGKEFECKTENDVQFFRSVMGMIAAHFPDSKLALRVHEMLQYGKNRELLSNRQAQYGYYSDLLSVIIPLESIDVVMNLYREIVPYIFFPPSSTYKLIFESIEMHESHHYLPELYAAQLDSFCGHLTYVISHNSLEN</sequence>
<dbReference type="GO" id="GO:0043024">
    <property type="term" value="F:ribosomal small subunit binding"/>
    <property type="evidence" value="ECO:0007669"/>
    <property type="project" value="InterPro"/>
</dbReference>
<evidence type="ECO:0000256" key="4">
    <source>
        <dbReference type="ARBA" id="ARBA00023128"/>
    </source>
</evidence>
<keyword evidence="2" id="KW-0677">Repeat</keyword>
<dbReference type="Gene3D" id="1.25.40.10">
    <property type="entry name" value="Tetratricopeptide repeat domain"/>
    <property type="match status" value="1"/>
</dbReference>
<dbReference type="InterPro" id="IPR011990">
    <property type="entry name" value="TPR-like_helical_dom_sf"/>
</dbReference>
<dbReference type="Proteomes" id="UP000762676">
    <property type="component" value="Unassembled WGS sequence"/>
</dbReference>
<evidence type="ECO:0000313" key="5">
    <source>
        <dbReference type="EMBL" id="GFR71968.1"/>
    </source>
</evidence>
<organism evidence="5 6">
    <name type="scientific">Elysia marginata</name>
    <dbReference type="NCBI Taxonomy" id="1093978"/>
    <lineage>
        <taxon>Eukaryota</taxon>
        <taxon>Metazoa</taxon>
        <taxon>Spiralia</taxon>
        <taxon>Lophotrochozoa</taxon>
        <taxon>Mollusca</taxon>
        <taxon>Gastropoda</taxon>
        <taxon>Heterobranchia</taxon>
        <taxon>Euthyneura</taxon>
        <taxon>Panpulmonata</taxon>
        <taxon>Sacoglossa</taxon>
        <taxon>Placobranchoidea</taxon>
        <taxon>Plakobranchidae</taxon>
        <taxon>Elysia</taxon>
    </lineage>
</organism>
<dbReference type="PANTHER" id="PTHR16276">
    <property type="entry name" value="PENTATRICOPEPTIDE REPEAT DOMAIN-CONTAINING PROTEIN 3"/>
    <property type="match status" value="1"/>
</dbReference>
<evidence type="ECO:0000256" key="2">
    <source>
        <dbReference type="ARBA" id="ARBA00022737"/>
    </source>
</evidence>
<accession>A0AAV4FF91</accession>